<reference evidence="1" key="1">
    <citation type="submission" date="2020-03" db="EMBL/GenBank/DDBJ databases">
        <title>The deep terrestrial virosphere.</title>
        <authorList>
            <person name="Holmfeldt K."/>
            <person name="Nilsson E."/>
            <person name="Simone D."/>
            <person name="Lopez-Fernandez M."/>
            <person name="Wu X."/>
            <person name="de Brujin I."/>
            <person name="Lundin D."/>
            <person name="Andersson A."/>
            <person name="Bertilsson S."/>
            <person name="Dopson M."/>
        </authorList>
    </citation>
    <scope>NUCLEOTIDE SEQUENCE</scope>
    <source>
        <strain evidence="1">TM448A00467</strain>
    </source>
</reference>
<gene>
    <name evidence="1" type="ORF">TM448A00467_0016</name>
</gene>
<name>A0A6H1ZFC1_9ZZZZ</name>
<proteinExistence type="predicted"/>
<accession>A0A6H1ZFC1</accession>
<organism evidence="1">
    <name type="scientific">viral metagenome</name>
    <dbReference type="NCBI Taxonomy" id="1070528"/>
    <lineage>
        <taxon>unclassified sequences</taxon>
        <taxon>metagenomes</taxon>
        <taxon>organismal metagenomes</taxon>
    </lineage>
</organism>
<evidence type="ECO:0000313" key="1">
    <source>
        <dbReference type="EMBL" id="QJA46616.1"/>
    </source>
</evidence>
<dbReference type="EMBL" id="MT144016">
    <property type="protein sequence ID" value="QJA46616.1"/>
    <property type="molecule type" value="Genomic_DNA"/>
</dbReference>
<sequence length="118" mass="13498">MKLTNGDIYNARESLMALLEEKMPVAISFKVAKLANKFNVELKTIEDVKNGLIKKYGKPDEKGRISVPQDSPEFDKFVEEFNELMEQTVEMVVDKIKLSEDLSIEPKTLMALEKFVEV</sequence>
<dbReference type="AlphaFoldDB" id="A0A6H1ZFC1"/>
<protein>
    <submittedName>
        <fullName evidence="1">Uncharacterized protein</fullName>
    </submittedName>
</protein>